<organism evidence="3 4">
    <name type="scientific">Actinoallomurus liliacearum</name>
    <dbReference type="NCBI Taxonomy" id="1080073"/>
    <lineage>
        <taxon>Bacteria</taxon>
        <taxon>Bacillati</taxon>
        <taxon>Actinomycetota</taxon>
        <taxon>Actinomycetes</taxon>
        <taxon>Streptosporangiales</taxon>
        <taxon>Thermomonosporaceae</taxon>
        <taxon>Actinoallomurus</taxon>
    </lineage>
</organism>
<evidence type="ECO:0000259" key="2">
    <source>
        <dbReference type="Pfam" id="PF13847"/>
    </source>
</evidence>
<evidence type="ECO:0000256" key="1">
    <source>
        <dbReference type="ARBA" id="ARBA00022679"/>
    </source>
</evidence>
<dbReference type="InterPro" id="IPR050447">
    <property type="entry name" value="Erg6_SMT_methyltransf"/>
</dbReference>
<evidence type="ECO:0000313" key="4">
    <source>
        <dbReference type="Proteomes" id="UP001500212"/>
    </source>
</evidence>
<dbReference type="RefSeq" id="WP_345360204.1">
    <property type="nucleotide sequence ID" value="NZ_BAABHJ010000020.1"/>
</dbReference>
<dbReference type="Gene3D" id="3.40.50.150">
    <property type="entry name" value="Vaccinia Virus protein VP39"/>
    <property type="match status" value="1"/>
</dbReference>
<keyword evidence="3" id="KW-0489">Methyltransferase</keyword>
<gene>
    <name evidence="3" type="ORF">GCM10023195_54010</name>
</gene>
<dbReference type="Pfam" id="PF13847">
    <property type="entry name" value="Methyltransf_31"/>
    <property type="match status" value="1"/>
</dbReference>
<sequence>MTGTPETERYTPGHDASAIDFMAARTAATHARFFLPHLASGMTLLDLGCGPGTITTDLAAAVAPGHVLGLDRQAAQLLSARALARGKGLTNIEFQEGSCYDIPLDNRSVDRVFSHALMEHLAHPARALAEIRRVLRPGGRVGLCSPDWGGFLLSPPSDDAISAYTRLQQANGGDPFVGRKLGQYLLDAGFEQCHLNAHYERYADPSRIADYLAVQLDAAGQTAQARRLRDWATRPSAMFAQAWVTATATRPHH</sequence>
<dbReference type="GO" id="GO:0008168">
    <property type="term" value="F:methyltransferase activity"/>
    <property type="evidence" value="ECO:0007669"/>
    <property type="project" value="UniProtKB-KW"/>
</dbReference>
<reference evidence="4" key="1">
    <citation type="journal article" date="2019" name="Int. J. Syst. Evol. Microbiol.">
        <title>The Global Catalogue of Microorganisms (GCM) 10K type strain sequencing project: providing services to taxonomists for standard genome sequencing and annotation.</title>
        <authorList>
            <consortium name="The Broad Institute Genomics Platform"/>
            <consortium name="The Broad Institute Genome Sequencing Center for Infectious Disease"/>
            <person name="Wu L."/>
            <person name="Ma J."/>
        </authorList>
    </citation>
    <scope>NUCLEOTIDE SEQUENCE [LARGE SCALE GENOMIC DNA]</scope>
    <source>
        <strain evidence="4">JCM 17938</strain>
    </source>
</reference>
<keyword evidence="4" id="KW-1185">Reference proteome</keyword>
<name>A0ABP8TRW1_9ACTN</name>
<dbReference type="Proteomes" id="UP001500212">
    <property type="component" value="Unassembled WGS sequence"/>
</dbReference>
<keyword evidence="1" id="KW-0808">Transferase</keyword>
<accession>A0ABP8TRW1</accession>
<dbReference type="PANTHER" id="PTHR44068">
    <property type="entry name" value="ZGC:194242"/>
    <property type="match status" value="1"/>
</dbReference>
<dbReference type="GO" id="GO:0032259">
    <property type="term" value="P:methylation"/>
    <property type="evidence" value="ECO:0007669"/>
    <property type="project" value="UniProtKB-KW"/>
</dbReference>
<dbReference type="InterPro" id="IPR025714">
    <property type="entry name" value="Methyltranfer_dom"/>
</dbReference>
<comment type="caution">
    <text evidence="3">The sequence shown here is derived from an EMBL/GenBank/DDBJ whole genome shotgun (WGS) entry which is preliminary data.</text>
</comment>
<evidence type="ECO:0000313" key="3">
    <source>
        <dbReference type="EMBL" id="GAA4612569.1"/>
    </source>
</evidence>
<protein>
    <submittedName>
        <fullName evidence="3">Methyltransferase domain-containing protein</fullName>
    </submittedName>
</protein>
<proteinExistence type="predicted"/>
<dbReference type="PANTHER" id="PTHR44068:SF1">
    <property type="entry name" value="HYPOTHETICAL LOC100005854"/>
    <property type="match status" value="1"/>
</dbReference>
<dbReference type="SUPFAM" id="SSF53335">
    <property type="entry name" value="S-adenosyl-L-methionine-dependent methyltransferases"/>
    <property type="match status" value="1"/>
</dbReference>
<dbReference type="CDD" id="cd02440">
    <property type="entry name" value="AdoMet_MTases"/>
    <property type="match status" value="1"/>
</dbReference>
<dbReference type="InterPro" id="IPR029063">
    <property type="entry name" value="SAM-dependent_MTases_sf"/>
</dbReference>
<feature type="domain" description="Methyltransferase" evidence="2">
    <location>
        <begin position="40"/>
        <end position="147"/>
    </location>
</feature>
<dbReference type="EMBL" id="BAABHJ010000020">
    <property type="protein sequence ID" value="GAA4612569.1"/>
    <property type="molecule type" value="Genomic_DNA"/>
</dbReference>